<proteinExistence type="predicted"/>
<evidence type="ECO:0000256" key="1">
    <source>
        <dbReference type="ARBA" id="ARBA00022737"/>
    </source>
</evidence>
<dbReference type="Gene3D" id="3.40.50.10190">
    <property type="entry name" value="BRCT domain"/>
    <property type="match status" value="1"/>
</dbReference>
<dbReference type="EMBL" id="AGUE01000006">
    <property type="protein sequence ID" value="EHL03661.1"/>
    <property type="molecule type" value="Genomic_DNA"/>
</dbReference>
<dbReference type="OrthoDB" id="3862662at2759"/>
<dbReference type="PANTHER" id="PTHR13561">
    <property type="entry name" value="DNA REPLICATION REGULATOR DPB11-RELATED"/>
    <property type="match status" value="1"/>
</dbReference>
<dbReference type="Proteomes" id="UP000005446">
    <property type="component" value="Unassembled WGS sequence"/>
</dbReference>
<accession>H0ED07</accession>
<feature type="compositionally biased region" description="Basic and acidic residues" evidence="3">
    <location>
        <begin position="116"/>
        <end position="126"/>
    </location>
</feature>
<evidence type="ECO:0000259" key="4">
    <source>
        <dbReference type="PROSITE" id="PS50172"/>
    </source>
</evidence>
<feature type="compositionally biased region" description="Basic and acidic residues" evidence="3">
    <location>
        <begin position="72"/>
        <end position="81"/>
    </location>
</feature>
<dbReference type="InterPro" id="IPR001357">
    <property type="entry name" value="BRCT_dom"/>
</dbReference>
<evidence type="ECO:0000256" key="3">
    <source>
        <dbReference type="SAM" id="MobiDB-lite"/>
    </source>
</evidence>
<comment type="caution">
    <text evidence="5">The sequence shown here is derived from an EMBL/GenBank/DDBJ whole genome shotgun (WGS) entry which is preliminary data.</text>
</comment>
<dbReference type="InterPro" id="IPR036420">
    <property type="entry name" value="BRCT_dom_sf"/>
</dbReference>
<keyword evidence="1" id="KW-0677">Repeat</keyword>
<dbReference type="SUPFAM" id="SSF52113">
    <property type="entry name" value="BRCT domain"/>
    <property type="match status" value="1"/>
</dbReference>
<reference evidence="5 6" key="1">
    <citation type="journal article" date="2012" name="Eukaryot. Cell">
        <title>Genome sequence of the fungus Glarea lozoyensis: the first genome sequence of a species from the Helotiaceae family.</title>
        <authorList>
            <person name="Youssar L."/>
            <person name="Gruening B.A."/>
            <person name="Erxleben A."/>
            <person name="Guenther S."/>
            <person name="Huettel W."/>
        </authorList>
    </citation>
    <scope>NUCLEOTIDE SEQUENCE [LARGE SCALE GENOMIC DNA]</scope>
    <source>
        <strain evidence="6">ATCC 74030 / MF5533</strain>
    </source>
</reference>
<dbReference type="InterPro" id="IPR007219">
    <property type="entry name" value="XnlR_reg_dom"/>
</dbReference>
<dbReference type="GO" id="GO:0008270">
    <property type="term" value="F:zinc ion binding"/>
    <property type="evidence" value="ECO:0007669"/>
    <property type="project" value="InterPro"/>
</dbReference>
<keyword evidence="2" id="KW-0539">Nucleus</keyword>
<feature type="compositionally biased region" description="Basic and acidic residues" evidence="3">
    <location>
        <begin position="139"/>
        <end position="151"/>
    </location>
</feature>
<dbReference type="PANTHER" id="PTHR13561:SF20">
    <property type="entry name" value="DNA TOPOISOMERASE 2-BINDING PROTEIN 1"/>
    <property type="match status" value="1"/>
</dbReference>
<dbReference type="HOGENOM" id="CLU_474103_0_0_1"/>
<name>H0ED07_GLAL7</name>
<feature type="domain" description="BRCT" evidence="4">
    <location>
        <begin position="1"/>
        <end position="54"/>
    </location>
</feature>
<protein>
    <recommendedName>
        <fullName evidence="4">BRCT domain-containing protein</fullName>
    </recommendedName>
</protein>
<dbReference type="GO" id="GO:0033314">
    <property type="term" value="P:mitotic DNA replication checkpoint signaling"/>
    <property type="evidence" value="ECO:0007669"/>
    <property type="project" value="TreeGrafter"/>
</dbReference>
<dbReference type="Pfam" id="PF04082">
    <property type="entry name" value="Fungal_trans"/>
    <property type="match status" value="1"/>
</dbReference>
<evidence type="ECO:0000313" key="5">
    <source>
        <dbReference type="EMBL" id="EHL03661.1"/>
    </source>
</evidence>
<dbReference type="PROSITE" id="PS50172">
    <property type="entry name" value="BRCT"/>
    <property type="match status" value="1"/>
</dbReference>
<keyword evidence="6" id="KW-1185">Reference proteome</keyword>
<feature type="region of interest" description="Disordered" evidence="3">
    <location>
        <begin position="63"/>
        <end position="175"/>
    </location>
</feature>
<dbReference type="InParanoid" id="H0ED07"/>
<gene>
    <name evidence="5" type="ORF">M7I_0306</name>
</gene>
<sequence length="575" mass="63963">MTKDCSVLISKSQTGLRKDKYEYAKDWKIPILAADWLWECISQGVRVEPKAHTFRSQKRLDALPTITAPPKTKPEEEKERSPPTQNHLALKIEVERQPSPVADTSVVTAPNQAAKIKQEQETHSAPKEIQASDATSEDASFKLDPLSERDPISPSRTVSTAPAPSGHPHSKSIHEDYSSGISDLLAKTRRQNPNGTYLEMSSRNFTSSSTNDKAHQLIRRGTATARDVIIGVEKTTSKLVSRSPAIMRYFVPLLSSTGNVSTDLIQAGLMIAVYEHSQAMHRDAWLTVGTCARMGHLLGLHTLIKQVSPPEGSQRAGFEEKRRLWWIIVVLERIVSHDSKDTRLPFASEPPHAHDILPPRSLEVETPPIVISDMLLPEHINLEDRGAIPSRQFTGLGPFPTTIQAVYLSTLIDEHIKTTFSNPELRKLNARKLHACLESFSGACIPGPGKSEGTYCGSYSIRTFSNHISAVFALYEHELALAVQEGDLDSISQITTSSLALANLVIYLTGSTEDKPIDMPTLSYWSHRITYLACMTFIKYAPRDGDWEGKIEVCRRYLGQLTPRFRIYIGLKADL</sequence>
<dbReference type="GO" id="GO:0006270">
    <property type="term" value="P:DNA replication initiation"/>
    <property type="evidence" value="ECO:0007669"/>
    <property type="project" value="TreeGrafter"/>
</dbReference>
<dbReference type="CDD" id="cd12148">
    <property type="entry name" value="fungal_TF_MHR"/>
    <property type="match status" value="1"/>
</dbReference>
<feature type="compositionally biased region" description="Polar residues" evidence="3">
    <location>
        <begin position="194"/>
        <end position="211"/>
    </location>
</feature>
<feature type="region of interest" description="Disordered" evidence="3">
    <location>
        <begin position="194"/>
        <end position="214"/>
    </location>
</feature>
<evidence type="ECO:0000256" key="2">
    <source>
        <dbReference type="ARBA" id="ARBA00023242"/>
    </source>
</evidence>
<dbReference type="SMART" id="SM00906">
    <property type="entry name" value="Fungal_trans"/>
    <property type="match status" value="1"/>
</dbReference>
<dbReference type="GO" id="GO:0006351">
    <property type="term" value="P:DNA-templated transcription"/>
    <property type="evidence" value="ECO:0007669"/>
    <property type="project" value="InterPro"/>
</dbReference>
<evidence type="ECO:0000313" key="6">
    <source>
        <dbReference type="Proteomes" id="UP000005446"/>
    </source>
</evidence>
<dbReference type="GO" id="GO:0003677">
    <property type="term" value="F:DNA binding"/>
    <property type="evidence" value="ECO:0007669"/>
    <property type="project" value="InterPro"/>
</dbReference>
<organism evidence="5 6">
    <name type="scientific">Glarea lozoyensis (strain ATCC 74030 / MF5533)</name>
    <dbReference type="NCBI Taxonomy" id="1104152"/>
    <lineage>
        <taxon>Eukaryota</taxon>
        <taxon>Fungi</taxon>
        <taxon>Dikarya</taxon>
        <taxon>Ascomycota</taxon>
        <taxon>Pezizomycotina</taxon>
        <taxon>Leotiomycetes</taxon>
        <taxon>Helotiales</taxon>
        <taxon>Helotiaceae</taxon>
        <taxon>Glarea</taxon>
    </lineage>
</organism>
<dbReference type="AlphaFoldDB" id="H0ED07"/>
<dbReference type="Pfam" id="PF00533">
    <property type="entry name" value="BRCT"/>
    <property type="match status" value="1"/>
</dbReference>
<dbReference type="GO" id="GO:0007095">
    <property type="term" value="P:mitotic G2 DNA damage checkpoint signaling"/>
    <property type="evidence" value="ECO:0007669"/>
    <property type="project" value="TreeGrafter"/>
</dbReference>